<dbReference type="GO" id="GO:0008168">
    <property type="term" value="F:methyltransferase activity"/>
    <property type="evidence" value="ECO:0007669"/>
    <property type="project" value="UniProtKB-KW"/>
</dbReference>
<comment type="caution">
    <text evidence="1">The sequence shown here is derived from an EMBL/GenBank/DDBJ whole genome shotgun (WGS) entry which is preliminary data.</text>
</comment>
<keyword evidence="1" id="KW-0489">Methyltransferase</keyword>
<protein>
    <submittedName>
        <fullName evidence="1">Ribosomal RNA small subunit methyltransferase F</fullName>
    </submittedName>
</protein>
<dbReference type="PANTHER" id="PTHR45786:SF74">
    <property type="entry name" value="ATP-DEPENDENT DNA HELICASE"/>
    <property type="match status" value="1"/>
</dbReference>
<gene>
    <name evidence="1" type="ORF">STAS_24421</name>
</gene>
<dbReference type="Proteomes" id="UP000325081">
    <property type="component" value="Unassembled WGS sequence"/>
</dbReference>
<accession>A0A5A7QPM6</accession>
<keyword evidence="2" id="KW-1185">Reference proteome</keyword>
<sequence>MLQTSIQSGTNLPNLHIVNENTTSYSQPTEFACSRKTKYISIYICIGIIGKYKKVCQGILDDIADGNIRLASNSTLDILKELLFSVTEEAKLFRDCIRPINNQYAFTSLGVKCDKSLTQRNKGIYTFKIQGQMYHFLNDLEASKNLRLYFHDIEHEVANRFNA</sequence>
<organism evidence="1 2">
    <name type="scientific">Striga asiatica</name>
    <name type="common">Asiatic witchweed</name>
    <name type="synonym">Buchnera asiatica</name>
    <dbReference type="NCBI Taxonomy" id="4170"/>
    <lineage>
        <taxon>Eukaryota</taxon>
        <taxon>Viridiplantae</taxon>
        <taxon>Streptophyta</taxon>
        <taxon>Embryophyta</taxon>
        <taxon>Tracheophyta</taxon>
        <taxon>Spermatophyta</taxon>
        <taxon>Magnoliopsida</taxon>
        <taxon>eudicotyledons</taxon>
        <taxon>Gunneridae</taxon>
        <taxon>Pentapetalae</taxon>
        <taxon>asterids</taxon>
        <taxon>lamiids</taxon>
        <taxon>Lamiales</taxon>
        <taxon>Orobanchaceae</taxon>
        <taxon>Buchnereae</taxon>
        <taxon>Striga</taxon>
    </lineage>
</organism>
<dbReference type="EMBL" id="BKCP01007848">
    <property type="protein sequence ID" value="GER47323.1"/>
    <property type="molecule type" value="Genomic_DNA"/>
</dbReference>
<proteinExistence type="predicted"/>
<dbReference type="AlphaFoldDB" id="A0A5A7QPM6"/>
<dbReference type="OrthoDB" id="1718834at2759"/>
<dbReference type="PANTHER" id="PTHR45786">
    <property type="entry name" value="DNA BINDING PROTEIN-LIKE"/>
    <property type="match status" value="1"/>
</dbReference>
<evidence type="ECO:0000313" key="1">
    <source>
        <dbReference type="EMBL" id="GER47323.1"/>
    </source>
</evidence>
<reference evidence="2" key="1">
    <citation type="journal article" date="2019" name="Curr. Biol.">
        <title>Genome Sequence of Striga asiatica Provides Insight into the Evolution of Plant Parasitism.</title>
        <authorList>
            <person name="Yoshida S."/>
            <person name="Kim S."/>
            <person name="Wafula E.K."/>
            <person name="Tanskanen J."/>
            <person name="Kim Y.M."/>
            <person name="Honaas L."/>
            <person name="Yang Z."/>
            <person name="Spallek T."/>
            <person name="Conn C.E."/>
            <person name="Ichihashi Y."/>
            <person name="Cheong K."/>
            <person name="Cui S."/>
            <person name="Der J.P."/>
            <person name="Gundlach H."/>
            <person name="Jiao Y."/>
            <person name="Hori C."/>
            <person name="Ishida J.K."/>
            <person name="Kasahara H."/>
            <person name="Kiba T."/>
            <person name="Kim M.S."/>
            <person name="Koo N."/>
            <person name="Laohavisit A."/>
            <person name="Lee Y.H."/>
            <person name="Lumba S."/>
            <person name="McCourt P."/>
            <person name="Mortimer J.C."/>
            <person name="Mutuku J.M."/>
            <person name="Nomura T."/>
            <person name="Sasaki-Sekimoto Y."/>
            <person name="Seto Y."/>
            <person name="Wang Y."/>
            <person name="Wakatake T."/>
            <person name="Sakakibara H."/>
            <person name="Demura T."/>
            <person name="Yamaguchi S."/>
            <person name="Yoneyama K."/>
            <person name="Manabe R.I."/>
            <person name="Nelson D.C."/>
            <person name="Schulman A.H."/>
            <person name="Timko M.P."/>
            <person name="dePamphilis C.W."/>
            <person name="Choi D."/>
            <person name="Shirasu K."/>
        </authorList>
    </citation>
    <scope>NUCLEOTIDE SEQUENCE [LARGE SCALE GENOMIC DNA]</scope>
    <source>
        <strain evidence="2">cv. UVA1</strain>
    </source>
</reference>
<evidence type="ECO:0000313" key="2">
    <source>
        <dbReference type="Proteomes" id="UP000325081"/>
    </source>
</evidence>
<dbReference type="GO" id="GO:0032259">
    <property type="term" value="P:methylation"/>
    <property type="evidence" value="ECO:0007669"/>
    <property type="project" value="UniProtKB-KW"/>
</dbReference>
<keyword evidence="1" id="KW-0808">Transferase</keyword>
<name>A0A5A7QPM6_STRAF</name>